<sequence length="150" mass="18110">MSFIKVYIHFVWSTKNREPFLATKEFREKVWNHILENAREKGIFMDFVNGYEDHCHCLVSLGLDQSIQKVMQLIKGESSFWINKQEEFKPILKEKKFEWQDEYFAVSVSESIVDKVRNYIKNQEVHHSKKSFQEEYDEFIDKCGFQKLKN</sequence>
<dbReference type="InterPro" id="IPR002686">
    <property type="entry name" value="Transposase_17"/>
</dbReference>
<dbReference type="EMBL" id="JBHZPZ010000005">
    <property type="protein sequence ID" value="MFE3867644.1"/>
    <property type="molecule type" value="Genomic_DNA"/>
</dbReference>
<dbReference type="InterPro" id="IPR036515">
    <property type="entry name" value="Transposase_17_sf"/>
</dbReference>
<dbReference type="Pfam" id="PF01797">
    <property type="entry name" value="Y1_Tnp"/>
    <property type="match status" value="1"/>
</dbReference>
<evidence type="ECO:0000259" key="1">
    <source>
        <dbReference type="SMART" id="SM01321"/>
    </source>
</evidence>
<protein>
    <submittedName>
        <fullName evidence="2">IS200/IS605 family transposase</fullName>
    </submittedName>
</protein>
<dbReference type="PANTHER" id="PTHR33360:SF2">
    <property type="entry name" value="TRANSPOSASE FOR INSERTION SEQUENCE ELEMENT IS200"/>
    <property type="match status" value="1"/>
</dbReference>
<accession>A0ABW6HW63</accession>
<dbReference type="SMART" id="SM01321">
    <property type="entry name" value="Y1_Tnp"/>
    <property type="match status" value="1"/>
</dbReference>
<evidence type="ECO:0000313" key="2">
    <source>
        <dbReference type="EMBL" id="MFE3867644.1"/>
    </source>
</evidence>
<dbReference type="Proteomes" id="UP001600109">
    <property type="component" value="Unassembled WGS sequence"/>
</dbReference>
<name>A0ABW6HW63_9FLAO</name>
<feature type="domain" description="Transposase IS200-like" evidence="1">
    <location>
        <begin position="3"/>
        <end position="123"/>
    </location>
</feature>
<proteinExistence type="predicted"/>
<evidence type="ECO:0000313" key="3">
    <source>
        <dbReference type="Proteomes" id="UP001600109"/>
    </source>
</evidence>
<organism evidence="2 3">
    <name type="scientific">Flavobacterium xylosi</name>
    <dbReference type="NCBI Taxonomy" id="3230415"/>
    <lineage>
        <taxon>Bacteria</taxon>
        <taxon>Pseudomonadati</taxon>
        <taxon>Bacteroidota</taxon>
        <taxon>Flavobacteriia</taxon>
        <taxon>Flavobacteriales</taxon>
        <taxon>Flavobacteriaceae</taxon>
        <taxon>Flavobacterium</taxon>
    </lineage>
</organism>
<dbReference type="SUPFAM" id="SSF143422">
    <property type="entry name" value="Transposase IS200-like"/>
    <property type="match status" value="1"/>
</dbReference>
<comment type="caution">
    <text evidence="2">The sequence shown here is derived from an EMBL/GenBank/DDBJ whole genome shotgun (WGS) entry which is preliminary data.</text>
</comment>
<dbReference type="RefSeq" id="WP_379854297.1">
    <property type="nucleotide sequence ID" value="NZ_JBHZPZ010000005.1"/>
</dbReference>
<reference evidence="2 3" key="1">
    <citation type="submission" date="2024-06" db="EMBL/GenBank/DDBJ databases">
        <title>Flavobacterium spp. isolated from glacier.</title>
        <authorList>
            <person name="Han D."/>
        </authorList>
    </citation>
    <scope>NUCLEOTIDE SEQUENCE [LARGE SCALE GENOMIC DNA]</scope>
    <source>
        <strain evidence="2 3">LS2P90</strain>
    </source>
</reference>
<keyword evidence="3" id="KW-1185">Reference proteome</keyword>
<gene>
    <name evidence="2" type="primary">tnpA</name>
    <name evidence="2" type="ORF">ACFX5E_06090</name>
</gene>
<dbReference type="Gene3D" id="3.30.70.1290">
    <property type="entry name" value="Transposase IS200-like"/>
    <property type="match status" value="1"/>
</dbReference>
<dbReference type="NCBIfam" id="NF033573">
    <property type="entry name" value="transpos_IS200"/>
    <property type="match status" value="1"/>
</dbReference>
<dbReference type="PANTHER" id="PTHR33360">
    <property type="entry name" value="TRANSPOSASE FOR INSERTION SEQUENCE ELEMENT IS200"/>
    <property type="match status" value="1"/>
</dbReference>